<dbReference type="GO" id="GO:0017124">
    <property type="term" value="F:SH3 domain binding"/>
    <property type="evidence" value="ECO:0007669"/>
    <property type="project" value="UniProtKB-KW"/>
</dbReference>
<dbReference type="FunFam" id="2.100.10.50:FF:000002">
    <property type="entry name" value="Multivesicular body subunit 12B"/>
    <property type="match status" value="1"/>
</dbReference>
<protein>
    <recommendedName>
        <fullName evidence="4">Multivesicular body subunit 12A</fullName>
    </recommendedName>
    <alternativeName>
        <fullName evidence="12">ESCRT-I complex subunit MVB12A</fullName>
    </alternativeName>
    <alternativeName>
        <fullName evidence="11">Protein FAM125A</fullName>
    </alternativeName>
</protein>
<dbReference type="GO" id="GO:0032510">
    <property type="term" value="P:endosome to lysosome transport via multivesicular body sorting pathway"/>
    <property type="evidence" value="ECO:0007669"/>
    <property type="project" value="TreeGrafter"/>
</dbReference>
<reference evidence="17" key="2">
    <citation type="submission" date="2025-08" db="UniProtKB">
        <authorList>
            <consortium name="Ensembl"/>
        </authorList>
    </citation>
    <scope>IDENTIFICATION</scope>
</reference>
<evidence type="ECO:0000256" key="2">
    <source>
        <dbReference type="ARBA" id="ARBA00004633"/>
    </source>
</evidence>
<reference evidence="18" key="1">
    <citation type="submission" date="2012-01" db="EMBL/GenBank/DDBJ databases">
        <title>The Genome Sequence of Oreochromis niloticus (Nile Tilapia).</title>
        <authorList>
            <consortium name="Broad Institute Genome Assembly Team"/>
            <consortium name="Broad Institute Sequencing Platform"/>
            <person name="Di Palma F."/>
            <person name="Johnson J."/>
            <person name="Lander E.S."/>
            <person name="Lindblad-Toh K."/>
        </authorList>
    </citation>
    <scope>NUCLEOTIDE SEQUENCE [LARGE SCALE GENOMIC DNA]</scope>
</reference>
<evidence type="ECO:0000259" key="15">
    <source>
        <dbReference type="PROSITE" id="PS51497"/>
    </source>
</evidence>
<keyword evidence="5" id="KW-0813">Transport</keyword>
<evidence type="ECO:0000256" key="14">
    <source>
        <dbReference type="SAM" id="MobiDB-lite"/>
    </source>
</evidence>
<evidence type="ECO:0000256" key="1">
    <source>
        <dbReference type="ARBA" id="ARBA00004496"/>
    </source>
</evidence>
<comment type="similarity">
    <text evidence="3">Belongs to the MVB12 family.</text>
</comment>
<evidence type="ECO:0000256" key="11">
    <source>
        <dbReference type="ARBA" id="ARBA00033002"/>
    </source>
</evidence>
<dbReference type="Gene3D" id="2.100.10.50">
    <property type="match status" value="1"/>
</dbReference>
<feature type="compositionally biased region" description="Pro residues" evidence="14">
    <location>
        <begin position="200"/>
        <end position="217"/>
    </location>
</feature>
<dbReference type="GO" id="GO:0032801">
    <property type="term" value="P:receptor catabolic process"/>
    <property type="evidence" value="ECO:0007669"/>
    <property type="project" value="TreeGrafter"/>
</dbReference>
<keyword evidence="9" id="KW-0729">SH3-binding</keyword>
<evidence type="ECO:0000256" key="12">
    <source>
        <dbReference type="ARBA" id="ARBA00033024"/>
    </source>
</evidence>
<evidence type="ECO:0000256" key="10">
    <source>
        <dbReference type="ARBA" id="ARBA00023136"/>
    </source>
</evidence>
<evidence type="ECO:0000256" key="3">
    <source>
        <dbReference type="ARBA" id="ARBA00010432"/>
    </source>
</evidence>
<name>A0A669F6A6_ORENI</name>
<evidence type="ECO:0000313" key="18">
    <source>
        <dbReference type="Proteomes" id="UP000005207"/>
    </source>
</evidence>
<evidence type="ECO:0000256" key="8">
    <source>
        <dbReference type="ARBA" id="ARBA00022927"/>
    </source>
</evidence>
<keyword evidence="7" id="KW-0967">Endosome</keyword>
<dbReference type="FunCoup" id="A0A669F6A6">
    <property type="interactions" value="809"/>
</dbReference>
<dbReference type="GO" id="GO:0042058">
    <property type="term" value="P:regulation of epidermal growth factor receptor signaling pathway"/>
    <property type="evidence" value="ECO:0007669"/>
    <property type="project" value="TreeGrafter"/>
</dbReference>
<gene>
    <name evidence="17" type="primary">mvb12a</name>
</gene>
<dbReference type="GO" id="GO:0031902">
    <property type="term" value="C:late endosome membrane"/>
    <property type="evidence" value="ECO:0007669"/>
    <property type="project" value="UniProtKB-SubCell"/>
</dbReference>
<keyword evidence="10" id="KW-0472">Membrane</keyword>
<comment type="subcellular location">
    <subcellularLocation>
        <location evidence="1">Cytoplasm</location>
    </subcellularLocation>
    <subcellularLocation>
        <location evidence="2">Late endosome membrane</location>
        <topology evidence="2">Peripheral membrane protein</topology>
    </subcellularLocation>
</comment>
<evidence type="ECO:0000313" key="17">
    <source>
        <dbReference type="Ensembl" id="ENSONIP00000078543.1"/>
    </source>
</evidence>
<dbReference type="Proteomes" id="UP000005207">
    <property type="component" value="Linkage group LG6"/>
</dbReference>
<organism evidence="17 18">
    <name type="scientific">Oreochromis niloticus</name>
    <name type="common">Nile tilapia</name>
    <name type="synonym">Tilapia nilotica</name>
    <dbReference type="NCBI Taxonomy" id="8128"/>
    <lineage>
        <taxon>Eukaryota</taxon>
        <taxon>Metazoa</taxon>
        <taxon>Chordata</taxon>
        <taxon>Craniata</taxon>
        <taxon>Vertebrata</taxon>
        <taxon>Euteleostomi</taxon>
        <taxon>Actinopterygii</taxon>
        <taxon>Neopterygii</taxon>
        <taxon>Teleostei</taxon>
        <taxon>Neoteleostei</taxon>
        <taxon>Acanthomorphata</taxon>
        <taxon>Ovalentaria</taxon>
        <taxon>Cichlomorphae</taxon>
        <taxon>Cichliformes</taxon>
        <taxon>Cichlidae</taxon>
        <taxon>African cichlids</taxon>
        <taxon>Pseudocrenilabrinae</taxon>
        <taxon>Oreochromini</taxon>
        <taxon>Oreochromis</taxon>
    </lineage>
</organism>
<dbReference type="Ensembl" id="ENSONIT00000075257.1">
    <property type="protein sequence ID" value="ENSONIP00000078543.1"/>
    <property type="gene ID" value="ENSONIG00000016339.2"/>
</dbReference>
<dbReference type="PANTHER" id="PTHR31612">
    <property type="entry name" value="MULTIVESICULAR BODY SUBUNIT 12A"/>
    <property type="match status" value="1"/>
</dbReference>
<comment type="function">
    <text evidence="13">Component of the ESCRT-I complex, a regulator of vesicular trafficking process. Required for the sorting of endocytic ubiquitinated cargos into multivesicular bodies.</text>
</comment>
<feature type="domain" description="UMA" evidence="15">
    <location>
        <begin position="248"/>
        <end position="296"/>
    </location>
</feature>
<evidence type="ECO:0000256" key="6">
    <source>
        <dbReference type="ARBA" id="ARBA00022490"/>
    </source>
</evidence>
<dbReference type="GO" id="GO:0015031">
    <property type="term" value="P:protein transport"/>
    <property type="evidence" value="ECO:0007669"/>
    <property type="project" value="UniProtKB-KW"/>
</dbReference>
<dbReference type="PROSITE" id="PS51498">
    <property type="entry name" value="MABP"/>
    <property type="match status" value="1"/>
</dbReference>
<feature type="domain" description="MABP" evidence="16">
    <location>
        <begin position="9"/>
        <end position="175"/>
    </location>
</feature>
<evidence type="ECO:0000256" key="5">
    <source>
        <dbReference type="ARBA" id="ARBA00022448"/>
    </source>
</evidence>
<dbReference type="InterPro" id="IPR023341">
    <property type="entry name" value="MABP"/>
</dbReference>
<sequence length="296" mass="33028">MSLMERGNVRPVTAVAWASNSGTCPKDFTLISLTEDGASANFTRTFGMKSGYYLCYSKDSAGGMVVSDIRILSDKDSLPHGYCFIAEHLEPSEHTHLYLFSRMHHIHSLLTYRVIVCPEATVSKKKRVCVRIVPVGSVETAVLDIKLTAKSKMMLQHYTFLGDIHGYVLWYRKGYFSKPTPQAKPRSVSLDIRQLSLEQPSPPLPLRPSNPPPPQLPPSRLSNRRHTLQTKDELDKPADGSIHGITALDGVPFSLHPKFETQANETNSDLNISIKSLQDIENEVSSHLILFIGFIN</sequence>
<evidence type="ECO:0000259" key="16">
    <source>
        <dbReference type="PROSITE" id="PS51498"/>
    </source>
</evidence>
<dbReference type="InterPro" id="IPR023340">
    <property type="entry name" value="UMA"/>
</dbReference>
<keyword evidence="8" id="KW-0653">Protein transport</keyword>
<feature type="region of interest" description="Disordered" evidence="14">
    <location>
        <begin position="199"/>
        <end position="222"/>
    </location>
</feature>
<evidence type="ECO:0000256" key="7">
    <source>
        <dbReference type="ARBA" id="ARBA00022753"/>
    </source>
</evidence>
<reference evidence="17" key="3">
    <citation type="submission" date="2025-09" db="UniProtKB">
        <authorList>
            <consortium name="Ensembl"/>
        </authorList>
    </citation>
    <scope>IDENTIFICATION</scope>
</reference>
<dbReference type="Pfam" id="PF10240">
    <property type="entry name" value="DUF2464"/>
    <property type="match status" value="1"/>
</dbReference>
<accession>A0A669F6A6</accession>
<dbReference type="InParanoid" id="A0A669F6A6"/>
<dbReference type="GO" id="GO:0005829">
    <property type="term" value="C:cytosol"/>
    <property type="evidence" value="ECO:0007669"/>
    <property type="project" value="TreeGrafter"/>
</dbReference>
<dbReference type="PANTHER" id="PTHR31612:SF2">
    <property type="entry name" value="MULTIVESICULAR BODY SUBUNIT 12A"/>
    <property type="match status" value="1"/>
</dbReference>
<dbReference type="PROSITE" id="PS51497">
    <property type="entry name" value="UMA"/>
    <property type="match status" value="1"/>
</dbReference>
<proteinExistence type="inferred from homology"/>
<dbReference type="GO" id="GO:0000813">
    <property type="term" value="C:ESCRT I complex"/>
    <property type="evidence" value="ECO:0007669"/>
    <property type="project" value="InterPro"/>
</dbReference>
<dbReference type="InterPro" id="IPR040335">
    <property type="entry name" value="MVB12A"/>
</dbReference>
<keyword evidence="6" id="KW-0963">Cytoplasm</keyword>
<keyword evidence="18" id="KW-1185">Reference proteome</keyword>
<dbReference type="GO" id="GO:0019075">
    <property type="term" value="P:virus maturation"/>
    <property type="evidence" value="ECO:0007669"/>
    <property type="project" value="TreeGrafter"/>
</dbReference>
<dbReference type="GO" id="GO:0046755">
    <property type="term" value="P:viral budding"/>
    <property type="evidence" value="ECO:0007669"/>
    <property type="project" value="TreeGrafter"/>
</dbReference>
<evidence type="ECO:0000256" key="13">
    <source>
        <dbReference type="ARBA" id="ARBA00053101"/>
    </source>
</evidence>
<evidence type="ECO:0000256" key="4">
    <source>
        <dbReference type="ARBA" id="ARBA00017653"/>
    </source>
</evidence>
<dbReference type="GeneTree" id="ENSGT00940000160542"/>
<dbReference type="InterPro" id="IPR018798">
    <property type="entry name" value="MVB12A/B"/>
</dbReference>
<evidence type="ECO:0000256" key="9">
    <source>
        <dbReference type="ARBA" id="ARBA00023036"/>
    </source>
</evidence>
<dbReference type="AlphaFoldDB" id="A0A669F6A6"/>